<evidence type="ECO:0008006" key="5">
    <source>
        <dbReference type="Google" id="ProtNLM"/>
    </source>
</evidence>
<gene>
    <name evidence="3" type="ORF">ACFSBH_04230</name>
</gene>
<reference evidence="4" key="1">
    <citation type="journal article" date="2019" name="Int. J. Syst. Evol. Microbiol.">
        <title>The Global Catalogue of Microorganisms (GCM) 10K type strain sequencing project: providing services to taxonomists for standard genome sequencing and annotation.</title>
        <authorList>
            <consortium name="The Broad Institute Genomics Platform"/>
            <consortium name="The Broad Institute Genome Sequencing Center for Infectious Disease"/>
            <person name="Wu L."/>
            <person name="Ma J."/>
        </authorList>
    </citation>
    <scope>NUCLEOTIDE SEQUENCE [LARGE SCALE GENOMIC DNA]</scope>
    <source>
        <strain evidence="4">CGMCC 1.12376</strain>
    </source>
</reference>
<accession>A0ABW4HML9</accession>
<dbReference type="PROSITE" id="PS51257">
    <property type="entry name" value="PROKAR_LIPOPROTEIN"/>
    <property type="match status" value="1"/>
</dbReference>
<evidence type="ECO:0000256" key="1">
    <source>
        <dbReference type="SAM" id="MobiDB-lite"/>
    </source>
</evidence>
<feature type="signal peptide" evidence="2">
    <location>
        <begin position="1"/>
        <end position="20"/>
    </location>
</feature>
<sequence>MKKKLTIFASTCLLSGFLVACSDGEEQEPEQPIAPDVPEEQAPQDGNETDPGTEPGGESGTEPGTEPGGESETEPGTEPGGESGTEPGTDPSTDSETETDEGL</sequence>
<proteinExistence type="predicted"/>
<evidence type="ECO:0000256" key="2">
    <source>
        <dbReference type="SAM" id="SignalP"/>
    </source>
</evidence>
<dbReference type="RefSeq" id="WP_251512447.1">
    <property type="nucleotide sequence ID" value="NZ_JAMBON010000006.1"/>
</dbReference>
<feature type="chain" id="PRO_5045536683" description="Lipoprotein" evidence="2">
    <location>
        <begin position="21"/>
        <end position="103"/>
    </location>
</feature>
<keyword evidence="2" id="KW-0732">Signal</keyword>
<keyword evidence="4" id="KW-1185">Reference proteome</keyword>
<evidence type="ECO:0000313" key="4">
    <source>
        <dbReference type="Proteomes" id="UP001597221"/>
    </source>
</evidence>
<comment type="caution">
    <text evidence="3">The sequence shown here is derived from an EMBL/GenBank/DDBJ whole genome shotgun (WGS) entry which is preliminary data.</text>
</comment>
<protein>
    <recommendedName>
        <fullName evidence="5">Lipoprotein</fullName>
    </recommendedName>
</protein>
<feature type="compositionally biased region" description="Acidic residues" evidence="1">
    <location>
        <begin position="93"/>
        <end position="103"/>
    </location>
</feature>
<evidence type="ECO:0000313" key="3">
    <source>
        <dbReference type="EMBL" id="MFD1606854.1"/>
    </source>
</evidence>
<dbReference type="Proteomes" id="UP001597221">
    <property type="component" value="Unassembled WGS sequence"/>
</dbReference>
<name>A0ABW4HML9_9BACI</name>
<organism evidence="3 4">
    <name type="scientific">Oceanobacillus luteolus</name>
    <dbReference type="NCBI Taxonomy" id="1274358"/>
    <lineage>
        <taxon>Bacteria</taxon>
        <taxon>Bacillati</taxon>
        <taxon>Bacillota</taxon>
        <taxon>Bacilli</taxon>
        <taxon>Bacillales</taxon>
        <taxon>Bacillaceae</taxon>
        <taxon>Oceanobacillus</taxon>
    </lineage>
</organism>
<dbReference type="EMBL" id="JBHUDE010000016">
    <property type="protein sequence ID" value="MFD1606854.1"/>
    <property type="molecule type" value="Genomic_DNA"/>
</dbReference>
<feature type="region of interest" description="Disordered" evidence="1">
    <location>
        <begin position="23"/>
        <end position="103"/>
    </location>
</feature>